<dbReference type="GO" id="GO:0007165">
    <property type="term" value="P:signal transduction"/>
    <property type="evidence" value="ECO:0007669"/>
    <property type="project" value="UniProtKB-KW"/>
</dbReference>
<evidence type="ECO:0000256" key="4">
    <source>
        <dbReference type="SAM" id="MobiDB-lite"/>
    </source>
</evidence>
<dbReference type="Pfam" id="PF00015">
    <property type="entry name" value="MCPsignal"/>
    <property type="match status" value="1"/>
</dbReference>
<keyword evidence="2" id="KW-0807">Transducer</keyword>
<dbReference type="Proteomes" id="UP000199493">
    <property type="component" value="Unassembled WGS sequence"/>
</dbReference>
<accession>A0A1H8DET9</accession>
<proteinExistence type="inferred from homology"/>
<dbReference type="STRING" id="77097.SAMN04490369_1001126"/>
<evidence type="ECO:0000313" key="7">
    <source>
        <dbReference type="Proteomes" id="UP000199493"/>
    </source>
</evidence>
<dbReference type="EMBL" id="FODB01000001">
    <property type="protein sequence ID" value="SEN05789.1"/>
    <property type="molecule type" value="Genomic_DNA"/>
</dbReference>
<keyword evidence="5" id="KW-1133">Transmembrane helix</keyword>
<name>A0A1H8DET9_9GAMM</name>
<dbReference type="RefSeq" id="WP_089674487.1">
    <property type="nucleotide sequence ID" value="NZ_FODB01000001.1"/>
</dbReference>
<dbReference type="AlphaFoldDB" id="A0A1H8DET9"/>
<dbReference type="PANTHER" id="PTHR32089:SF120">
    <property type="entry name" value="METHYL-ACCEPTING CHEMOTAXIS PROTEIN TLPQ"/>
    <property type="match status" value="1"/>
</dbReference>
<feature type="compositionally biased region" description="Polar residues" evidence="4">
    <location>
        <begin position="541"/>
        <end position="551"/>
    </location>
</feature>
<evidence type="ECO:0000256" key="1">
    <source>
        <dbReference type="ARBA" id="ARBA00004370"/>
    </source>
</evidence>
<organism evidence="6 7">
    <name type="scientific">Vreelandella aquamarina</name>
    <dbReference type="NCBI Taxonomy" id="77097"/>
    <lineage>
        <taxon>Bacteria</taxon>
        <taxon>Pseudomonadati</taxon>
        <taxon>Pseudomonadota</taxon>
        <taxon>Gammaproteobacteria</taxon>
        <taxon>Oceanospirillales</taxon>
        <taxon>Halomonadaceae</taxon>
        <taxon>Vreelandella</taxon>
    </lineage>
</organism>
<feature type="transmembrane region" description="Helical" evidence="5">
    <location>
        <begin position="28"/>
        <end position="50"/>
    </location>
</feature>
<reference evidence="6 7" key="1">
    <citation type="submission" date="2016-10" db="EMBL/GenBank/DDBJ databases">
        <authorList>
            <person name="de Groot N.N."/>
        </authorList>
    </citation>
    <scope>NUCLEOTIDE SEQUENCE [LARGE SCALE GENOMIC DNA]</scope>
    <source>
        <strain evidence="6 7">558</strain>
    </source>
</reference>
<dbReference type="GO" id="GO:0006935">
    <property type="term" value="P:chemotaxis"/>
    <property type="evidence" value="ECO:0007669"/>
    <property type="project" value="UniProtKB-ARBA"/>
</dbReference>
<evidence type="ECO:0000256" key="2">
    <source>
        <dbReference type="ARBA" id="ARBA00023224"/>
    </source>
</evidence>
<dbReference type="PANTHER" id="PTHR32089">
    <property type="entry name" value="METHYL-ACCEPTING CHEMOTAXIS PROTEIN MCPB"/>
    <property type="match status" value="1"/>
</dbReference>
<keyword evidence="5" id="KW-0812">Transmembrane</keyword>
<dbReference type="SUPFAM" id="SSF58104">
    <property type="entry name" value="Methyl-accepting chemotaxis protein (MCP) signaling domain"/>
    <property type="match status" value="1"/>
</dbReference>
<dbReference type="InterPro" id="IPR004089">
    <property type="entry name" value="MCPsignal_dom"/>
</dbReference>
<gene>
    <name evidence="6" type="ORF">SAMN04490369_1001126</name>
</gene>
<dbReference type="GO" id="GO:0016020">
    <property type="term" value="C:membrane"/>
    <property type="evidence" value="ECO:0007669"/>
    <property type="project" value="UniProtKB-SubCell"/>
</dbReference>
<sequence>MRLLRWLVPLLLLIASIGLVSQPGAWKYLAVLCASLGGMGVMAVGLYSVYSADQHRLKQSVRGLKPLRDYGSLRAMAYRLMNRASSTAIASAEVSHYADLMAQRLGKQETMASEASSSMSAINAAIMQVSASATQVAALADNAQQASHHNHDELTAIIHDMTDVAERSNQALDMLTALNDKIERVRSVTSMIEGIAEQTHLLSLNASIEAARAGEHGRGFAVVAGEVRNLALKTSTATQSVDELVKDMHQSGQSVVATMGDLMTRVRERSQGMQRVGSSLATMTEEFDQVQQEITSVADAMASTKEHSQTVADSLSQLEDDVDEGNRNMHELALQARALMDAAEGVDGELAQQRLQGRHQTVFLVARQTADRIGKLFEKAIARGELSERALFQPDYAAINGTRPPLYHTGFDSFTDQQLPSLQEPLLNEYGLSYAIACDRNGYVPTHNAAVSRAPTGDYDHDLKYCRSKRIFDDPTGSRCGAHEKPLLLQTYKRDTGEIMHDLSVPIYINGKHWGGFRVGYPPEKNTATSVAHKEQPALPTASSNRRLTRA</sequence>
<evidence type="ECO:0000313" key="6">
    <source>
        <dbReference type="EMBL" id="SEN05789.1"/>
    </source>
</evidence>
<dbReference type="SMART" id="SM00283">
    <property type="entry name" value="MA"/>
    <property type="match status" value="1"/>
</dbReference>
<dbReference type="Gene3D" id="1.10.287.950">
    <property type="entry name" value="Methyl-accepting chemotaxis protein"/>
    <property type="match status" value="1"/>
</dbReference>
<dbReference type="PROSITE" id="PS50111">
    <property type="entry name" value="CHEMOTAXIS_TRANSDUC_2"/>
    <property type="match status" value="1"/>
</dbReference>
<feature type="region of interest" description="Disordered" evidence="4">
    <location>
        <begin position="525"/>
        <end position="551"/>
    </location>
</feature>
<keyword evidence="5" id="KW-0472">Membrane</keyword>
<evidence type="ECO:0000256" key="3">
    <source>
        <dbReference type="ARBA" id="ARBA00029447"/>
    </source>
</evidence>
<evidence type="ECO:0000256" key="5">
    <source>
        <dbReference type="SAM" id="Phobius"/>
    </source>
</evidence>
<comment type="similarity">
    <text evidence="3">Belongs to the methyl-accepting chemotaxis (MCP) protein family.</text>
</comment>
<comment type="subcellular location">
    <subcellularLocation>
        <location evidence="1">Membrane</location>
    </subcellularLocation>
</comment>
<protein>
    <submittedName>
        <fullName evidence="6">Methyl-accepting chemotaxis protein</fullName>
    </submittedName>
</protein>